<feature type="region of interest" description="Disordered" evidence="1">
    <location>
        <begin position="407"/>
        <end position="434"/>
    </location>
</feature>
<dbReference type="Proteomes" id="UP001528823">
    <property type="component" value="Unassembled WGS sequence"/>
</dbReference>
<dbReference type="EMBL" id="JAPMOU010000028">
    <property type="protein sequence ID" value="MDE1464106.1"/>
    <property type="molecule type" value="Genomic_DNA"/>
</dbReference>
<protein>
    <submittedName>
        <fullName evidence="4">HD-GYP domain-containing protein</fullName>
    </submittedName>
</protein>
<dbReference type="Pfam" id="PF13487">
    <property type="entry name" value="HD_5"/>
    <property type="match status" value="1"/>
</dbReference>
<dbReference type="PANTHER" id="PTHR43155">
    <property type="entry name" value="CYCLIC DI-GMP PHOSPHODIESTERASE PA4108-RELATED"/>
    <property type="match status" value="1"/>
</dbReference>
<keyword evidence="5" id="KW-1185">Reference proteome</keyword>
<comment type="caution">
    <text evidence="4">The sequence shown here is derived from an EMBL/GenBank/DDBJ whole genome shotgun (WGS) entry which is preliminary data.</text>
</comment>
<dbReference type="InterPro" id="IPR021812">
    <property type="entry name" value="DUF3391"/>
</dbReference>
<feature type="domain" description="HD-GYP" evidence="3">
    <location>
        <begin position="133"/>
        <end position="329"/>
    </location>
</feature>
<organism evidence="4 5">
    <name type="scientific">Spartinivicinus poritis</name>
    <dbReference type="NCBI Taxonomy" id="2994640"/>
    <lineage>
        <taxon>Bacteria</taxon>
        <taxon>Pseudomonadati</taxon>
        <taxon>Pseudomonadota</taxon>
        <taxon>Gammaproteobacteria</taxon>
        <taxon>Oceanospirillales</taxon>
        <taxon>Zooshikellaceae</taxon>
        <taxon>Spartinivicinus</taxon>
    </lineage>
</organism>
<proteinExistence type="predicted"/>
<dbReference type="NCBIfam" id="TIGR00277">
    <property type="entry name" value="HDIG"/>
    <property type="match status" value="1"/>
</dbReference>
<accession>A0ABT5UCJ6</accession>
<reference evidence="4 5" key="1">
    <citation type="submission" date="2022-11" db="EMBL/GenBank/DDBJ databases">
        <title>Spartinivicinus poritis sp. nov., isolated from scleractinian coral Porites lutea.</title>
        <authorList>
            <person name="Zhang G."/>
            <person name="Cai L."/>
            <person name="Wei Q."/>
        </authorList>
    </citation>
    <scope>NUCLEOTIDE SEQUENCE [LARGE SCALE GENOMIC DNA]</scope>
    <source>
        <strain evidence="4 5">A2-2</strain>
    </source>
</reference>
<sequence length="434" mass="48840">MSEYIEKKLHVSELEVGMHVVRLDKPWLETAFLLQGFIIQSQEDIKALTEECNHVYIQGKLQSAEGKPIKAKSNLPKRQAVYINKVNFEQEIEKASVSFRQARSLAKNIMNGIRIGRALDINEAKEAVSECVNSILRNPDTLRWLTQIKQQDEYTAEHSMNVCILSATFARYLGMSSSEIETIGLCGLLHDVGKAKVPEEILNKPGKLDPDENSIMQMHTVYGKDILTAAENKYLITVDVAHSHHERVDGTGYPRKLQSRQIPVYAKIVALADVYDAITSCRCYDGSRTSLTALNIIYNEMGTHFDAELAREFIKCIGIYPPGSIVEMTNGEVGIVISNDDIRRLKPRVLLLLNELKEPRKQRLVDLTKIDLDAESKPYVIKRELINGTYGIDIKDYFNFITSSSLAKNSNKKDSNDIRNATSSLTSSSEVTQN</sequence>
<evidence type="ECO:0000259" key="3">
    <source>
        <dbReference type="PROSITE" id="PS51832"/>
    </source>
</evidence>
<dbReference type="InterPro" id="IPR003607">
    <property type="entry name" value="HD/PDEase_dom"/>
</dbReference>
<dbReference type="InterPro" id="IPR037522">
    <property type="entry name" value="HD_GYP_dom"/>
</dbReference>
<dbReference type="PROSITE" id="PS51831">
    <property type="entry name" value="HD"/>
    <property type="match status" value="1"/>
</dbReference>
<dbReference type="Gene3D" id="1.10.3210.10">
    <property type="entry name" value="Hypothetical protein af1432"/>
    <property type="match status" value="1"/>
</dbReference>
<dbReference type="CDD" id="cd00077">
    <property type="entry name" value="HDc"/>
    <property type="match status" value="1"/>
</dbReference>
<evidence type="ECO:0000313" key="4">
    <source>
        <dbReference type="EMBL" id="MDE1464106.1"/>
    </source>
</evidence>
<dbReference type="InterPro" id="IPR006674">
    <property type="entry name" value="HD_domain"/>
</dbReference>
<feature type="compositionally biased region" description="Polar residues" evidence="1">
    <location>
        <begin position="418"/>
        <end position="434"/>
    </location>
</feature>
<evidence type="ECO:0000256" key="1">
    <source>
        <dbReference type="SAM" id="MobiDB-lite"/>
    </source>
</evidence>
<dbReference type="PROSITE" id="PS51832">
    <property type="entry name" value="HD_GYP"/>
    <property type="match status" value="1"/>
</dbReference>
<dbReference type="SMART" id="SM00471">
    <property type="entry name" value="HDc"/>
    <property type="match status" value="1"/>
</dbReference>
<evidence type="ECO:0000259" key="2">
    <source>
        <dbReference type="PROSITE" id="PS51831"/>
    </source>
</evidence>
<gene>
    <name evidence="4" type="ORF">ORQ98_19300</name>
</gene>
<dbReference type="PANTHER" id="PTHR43155:SF2">
    <property type="entry name" value="CYCLIC DI-GMP PHOSPHODIESTERASE PA4108"/>
    <property type="match status" value="1"/>
</dbReference>
<dbReference type="RefSeq" id="WP_274690437.1">
    <property type="nucleotide sequence ID" value="NZ_JAPMOU010000028.1"/>
</dbReference>
<dbReference type="InterPro" id="IPR006675">
    <property type="entry name" value="HDIG_dom"/>
</dbReference>
<name>A0ABT5UCJ6_9GAMM</name>
<dbReference type="Pfam" id="PF11871">
    <property type="entry name" value="DUF3391"/>
    <property type="match status" value="1"/>
</dbReference>
<evidence type="ECO:0000313" key="5">
    <source>
        <dbReference type="Proteomes" id="UP001528823"/>
    </source>
</evidence>
<feature type="domain" description="HD" evidence="2">
    <location>
        <begin position="155"/>
        <end position="278"/>
    </location>
</feature>
<dbReference type="SUPFAM" id="SSF109604">
    <property type="entry name" value="HD-domain/PDEase-like"/>
    <property type="match status" value="1"/>
</dbReference>